<dbReference type="GO" id="GO:0046872">
    <property type="term" value="F:metal ion binding"/>
    <property type="evidence" value="ECO:0007669"/>
    <property type="project" value="UniProtKB-KW"/>
</dbReference>
<evidence type="ECO:0000313" key="14">
    <source>
        <dbReference type="EMBL" id="MBB5845189.1"/>
    </source>
</evidence>
<gene>
    <name evidence="14" type="ORF">HD599_003512</name>
</gene>
<comment type="pathway">
    <text evidence="3 12">Cofactor biosynthesis; tetrahydrofolate biosynthesis; 7,8-dihydrofolate from 2-amino-4-hydroxy-6-hydroxymethyl-7,8-dihydropteridine diphosphate and 4-aminobenzoate: step 1/2.</text>
</comment>
<dbReference type="RefSeq" id="WP_343062151.1">
    <property type="nucleotide sequence ID" value="NZ_JACHMJ010000001.1"/>
</dbReference>
<dbReference type="SUPFAM" id="SSF51717">
    <property type="entry name" value="Dihydropteroate synthetase-like"/>
    <property type="match status" value="1"/>
</dbReference>
<evidence type="ECO:0000256" key="6">
    <source>
        <dbReference type="ARBA" id="ARBA00016919"/>
    </source>
</evidence>
<evidence type="ECO:0000256" key="9">
    <source>
        <dbReference type="ARBA" id="ARBA00022842"/>
    </source>
</evidence>
<dbReference type="Gene3D" id="3.20.20.20">
    <property type="entry name" value="Dihydropteroate synthase-like"/>
    <property type="match status" value="1"/>
</dbReference>
<dbReference type="AlphaFoldDB" id="A0A841AUU6"/>
<dbReference type="InterPro" id="IPR006390">
    <property type="entry name" value="DHP_synth_dom"/>
</dbReference>
<evidence type="ECO:0000256" key="8">
    <source>
        <dbReference type="ARBA" id="ARBA00022723"/>
    </source>
</evidence>
<dbReference type="PROSITE" id="PS00792">
    <property type="entry name" value="DHPS_1"/>
    <property type="match status" value="1"/>
</dbReference>
<dbReference type="PROSITE" id="PS00793">
    <property type="entry name" value="DHPS_2"/>
    <property type="match status" value="1"/>
</dbReference>
<reference evidence="14 15" key="1">
    <citation type="submission" date="2020-08" db="EMBL/GenBank/DDBJ databases">
        <title>Sequencing the genomes of 1000 actinobacteria strains.</title>
        <authorList>
            <person name="Klenk H.-P."/>
        </authorList>
    </citation>
    <scope>NUCLEOTIDE SEQUENCE [LARGE SCALE GENOMIC DNA]</scope>
    <source>
        <strain evidence="14 15">DSM 105784</strain>
    </source>
</reference>
<organism evidence="14 15">
    <name type="scientific">Conyzicola lurida</name>
    <dbReference type="NCBI Taxonomy" id="1172621"/>
    <lineage>
        <taxon>Bacteria</taxon>
        <taxon>Bacillati</taxon>
        <taxon>Actinomycetota</taxon>
        <taxon>Actinomycetes</taxon>
        <taxon>Micrococcales</taxon>
        <taxon>Microbacteriaceae</taxon>
        <taxon>Conyzicola</taxon>
    </lineage>
</organism>
<dbReference type="EMBL" id="JACHMJ010000001">
    <property type="protein sequence ID" value="MBB5845189.1"/>
    <property type="molecule type" value="Genomic_DNA"/>
</dbReference>
<evidence type="ECO:0000256" key="1">
    <source>
        <dbReference type="ARBA" id="ARBA00000012"/>
    </source>
</evidence>
<accession>A0A841AUU6</accession>
<keyword evidence="7 12" id="KW-0808">Transferase</keyword>
<dbReference type="GO" id="GO:0005829">
    <property type="term" value="C:cytosol"/>
    <property type="evidence" value="ECO:0007669"/>
    <property type="project" value="TreeGrafter"/>
</dbReference>
<dbReference type="InterPro" id="IPR011005">
    <property type="entry name" value="Dihydropteroate_synth-like_sf"/>
</dbReference>
<feature type="domain" description="Pterin-binding" evidence="13">
    <location>
        <begin position="36"/>
        <end position="290"/>
    </location>
</feature>
<evidence type="ECO:0000256" key="7">
    <source>
        <dbReference type="ARBA" id="ARBA00022679"/>
    </source>
</evidence>
<comment type="similarity">
    <text evidence="4 12">Belongs to the DHPS family.</text>
</comment>
<dbReference type="UniPathway" id="UPA00077">
    <property type="reaction ID" value="UER00156"/>
</dbReference>
<evidence type="ECO:0000256" key="5">
    <source>
        <dbReference type="ARBA" id="ARBA00012458"/>
    </source>
</evidence>
<dbReference type="EC" id="2.5.1.15" evidence="5 12"/>
<keyword evidence="8 12" id="KW-0479">Metal-binding</keyword>
<evidence type="ECO:0000259" key="13">
    <source>
        <dbReference type="PROSITE" id="PS50972"/>
    </source>
</evidence>
<dbReference type="GO" id="GO:0004156">
    <property type="term" value="F:dihydropteroate synthase activity"/>
    <property type="evidence" value="ECO:0007669"/>
    <property type="project" value="UniProtKB-EC"/>
</dbReference>
<name>A0A841AUU6_9MICO</name>
<dbReference type="CDD" id="cd00739">
    <property type="entry name" value="DHPS"/>
    <property type="match status" value="1"/>
</dbReference>
<dbReference type="FunFam" id="3.20.20.20:FF:000006">
    <property type="entry name" value="Dihydropteroate synthase"/>
    <property type="match status" value="1"/>
</dbReference>
<comment type="cofactor">
    <cofactor evidence="2 12">
        <name>Mg(2+)</name>
        <dbReference type="ChEBI" id="CHEBI:18420"/>
    </cofactor>
</comment>
<dbReference type="InterPro" id="IPR000489">
    <property type="entry name" value="Pterin-binding_dom"/>
</dbReference>
<dbReference type="GO" id="GO:0046654">
    <property type="term" value="P:tetrahydrofolate biosynthetic process"/>
    <property type="evidence" value="ECO:0007669"/>
    <property type="project" value="UniProtKB-UniPathway"/>
</dbReference>
<dbReference type="Proteomes" id="UP000536685">
    <property type="component" value="Unassembled WGS sequence"/>
</dbReference>
<evidence type="ECO:0000256" key="12">
    <source>
        <dbReference type="RuleBase" id="RU361205"/>
    </source>
</evidence>
<evidence type="ECO:0000256" key="3">
    <source>
        <dbReference type="ARBA" id="ARBA00004763"/>
    </source>
</evidence>
<dbReference type="PANTHER" id="PTHR20941:SF1">
    <property type="entry name" value="FOLIC ACID SYNTHESIS PROTEIN FOL1"/>
    <property type="match status" value="1"/>
</dbReference>
<protein>
    <recommendedName>
        <fullName evidence="6 12">Dihydropteroate synthase</fullName>
        <shortName evidence="12">DHPS</shortName>
        <ecNumber evidence="5 12">2.5.1.15</ecNumber>
    </recommendedName>
    <alternativeName>
        <fullName evidence="11 12">Dihydropteroate pyrophosphorylase</fullName>
    </alternativeName>
</protein>
<dbReference type="PANTHER" id="PTHR20941">
    <property type="entry name" value="FOLATE SYNTHESIS PROTEINS"/>
    <property type="match status" value="1"/>
</dbReference>
<evidence type="ECO:0000256" key="10">
    <source>
        <dbReference type="ARBA" id="ARBA00022909"/>
    </source>
</evidence>
<proteinExistence type="inferred from homology"/>
<dbReference type="NCBIfam" id="TIGR01496">
    <property type="entry name" value="DHPS"/>
    <property type="match status" value="1"/>
</dbReference>
<dbReference type="InterPro" id="IPR045031">
    <property type="entry name" value="DHP_synth-like"/>
</dbReference>
<comment type="catalytic activity">
    <reaction evidence="1">
        <text>(7,8-dihydropterin-6-yl)methyl diphosphate + 4-aminobenzoate = 7,8-dihydropteroate + diphosphate</text>
        <dbReference type="Rhea" id="RHEA:19949"/>
        <dbReference type="ChEBI" id="CHEBI:17836"/>
        <dbReference type="ChEBI" id="CHEBI:17839"/>
        <dbReference type="ChEBI" id="CHEBI:33019"/>
        <dbReference type="ChEBI" id="CHEBI:72950"/>
        <dbReference type="EC" id="2.5.1.15"/>
    </reaction>
</comment>
<keyword evidence="15" id="KW-1185">Reference proteome</keyword>
<comment type="function">
    <text evidence="12">Catalyzes the condensation of para-aminobenzoate (pABA) with 6-hydroxymethyl-7,8-dihydropterin diphosphate (DHPt-PP) to form 7,8-dihydropteroate (H2Pte), the immediate precursor of folate derivatives.</text>
</comment>
<evidence type="ECO:0000256" key="4">
    <source>
        <dbReference type="ARBA" id="ARBA00009503"/>
    </source>
</evidence>
<dbReference type="GO" id="GO:0046656">
    <property type="term" value="P:folic acid biosynthetic process"/>
    <property type="evidence" value="ECO:0007669"/>
    <property type="project" value="UniProtKB-KW"/>
</dbReference>
<sequence length="301" mass="32562">MSTDYRTGEYRDSDHRNSDVAGTDMVLVRRTPRPRPRIMGILNVTPDSFSDGGRWNTVDDAVAHAALLHEQGADLIDVGGESTRPGAERISPDEEQQRVIPVVRALADRGIQISIDTVNSATAVAAVEAGATIVNDVSGGLADDEMFRTIAGLDVDYIVSHWRGHSANMDELARYNEVVGDVRTEIQRRVAELIIWGVDEKRIIVDPGLGFAKTAEHNWKLLGNIDRLESLGFPVLIGASRKRFLGGLLPDDATPVDRDPATAIVSALAAQAGVWGVRVHDVESTRAALAVWTAWETGATA</sequence>
<evidence type="ECO:0000313" key="15">
    <source>
        <dbReference type="Proteomes" id="UP000536685"/>
    </source>
</evidence>
<dbReference type="PROSITE" id="PS50972">
    <property type="entry name" value="PTERIN_BINDING"/>
    <property type="match status" value="1"/>
</dbReference>
<comment type="caution">
    <text evidence="14">The sequence shown here is derived from an EMBL/GenBank/DDBJ whole genome shotgun (WGS) entry which is preliminary data.</text>
</comment>
<evidence type="ECO:0000256" key="11">
    <source>
        <dbReference type="ARBA" id="ARBA00030193"/>
    </source>
</evidence>
<keyword evidence="10 12" id="KW-0289">Folate biosynthesis</keyword>
<evidence type="ECO:0000256" key="2">
    <source>
        <dbReference type="ARBA" id="ARBA00001946"/>
    </source>
</evidence>
<dbReference type="Pfam" id="PF00809">
    <property type="entry name" value="Pterin_bind"/>
    <property type="match status" value="1"/>
</dbReference>
<keyword evidence="9 12" id="KW-0460">Magnesium</keyword>